<dbReference type="OrthoDB" id="9793216at2"/>
<evidence type="ECO:0000313" key="3">
    <source>
        <dbReference type="Proteomes" id="UP000240357"/>
    </source>
</evidence>
<keyword evidence="3" id="KW-1185">Reference proteome</keyword>
<dbReference type="Gene3D" id="1.20.120.450">
    <property type="entry name" value="dinb family like domain"/>
    <property type="match status" value="1"/>
</dbReference>
<evidence type="ECO:0000313" key="2">
    <source>
        <dbReference type="EMBL" id="PSR55040.1"/>
    </source>
</evidence>
<proteinExistence type="predicted"/>
<dbReference type="InterPro" id="IPR034660">
    <property type="entry name" value="DinB/YfiT-like"/>
</dbReference>
<name>A0A2T2YHR2_9BACT</name>
<dbReference type="EMBL" id="PYFT01000001">
    <property type="protein sequence ID" value="PSR55040.1"/>
    <property type="molecule type" value="Genomic_DNA"/>
</dbReference>
<dbReference type="SUPFAM" id="SSF109854">
    <property type="entry name" value="DinB/YfiT-like putative metalloenzymes"/>
    <property type="match status" value="1"/>
</dbReference>
<dbReference type="AlphaFoldDB" id="A0A2T2YHR2"/>
<dbReference type="Pfam" id="PF12867">
    <property type="entry name" value="DinB_2"/>
    <property type="match status" value="1"/>
</dbReference>
<evidence type="ECO:0000259" key="1">
    <source>
        <dbReference type="Pfam" id="PF12867"/>
    </source>
</evidence>
<dbReference type="InterPro" id="IPR024775">
    <property type="entry name" value="DinB-like"/>
</dbReference>
<protein>
    <submittedName>
        <fullName evidence="2">DinB family protein</fullName>
    </submittedName>
</protein>
<dbReference type="RefSeq" id="WP_106931216.1">
    <property type="nucleotide sequence ID" value="NZ_PYFT01000001.1"/>
</dbReference>
<reference evidence="2 3" key="1">
    <citation type="submission" date="2018-03" db="EMBL/GenBank/DDBJ databases">
        <title>Adhaeribacter sp. HMF7605 Genome sequencing and assembly.</title>
        <authorList>
            <person name="Kang H."/>
            <person name="Kang J."/>
            <person name="Cha I."/>
            <person name="Kim H."/>
            <person name="Joh K."/>
        </authorList>
    </citation>
    <scope>NUCLEOTIDE SEQUENCE [LARGE SCALE GENOMIC DNA]</scope>
    <source>
        <strain evidence="2 3">HMF7605</strain>
    </source>
</reference>
<sequence length="147" mass="17394">MQKQIADRIIFLCDVLPDKFRQIPAADFQTWPQPTKWSQQEILGHLIDSAANNHQRFVRGQIEDTPTVFYQQDQWVNIQAYQQENKDILISLWESYNRHLAHVITQVANENLEKECRGKDGSTVTLAFLIEDYLRHLEHHLHQIIVY</sequence>
<accession>A0A2T2YHR2</accession>
<organism evidence="2 3">
    <name type="scientific">Adhaeribacter arboris</name>
    <dbReference type="NCBI Taxonomy" id="2072846"/>
    <lineage>
        <taxon>Bacteria</taxon>
        <taxon>Pseudomonadati</taxon>
        <taxon>Bacteroidota</taxon>
        <taxon>Cytophagia</taxon>
        <taxon>Cytophagales</taxon>
        <taxon>Hymenobacteraceae</taxon>
        <taxon>Adhaeribacter</taxon>
    </lineage>
</organism>
<gene>
    <name evidence="2" type="ORF">AHMF7605_16780</name>
</gene>
<comment type="caution">
    <text evidence="2">The sequence shown here is derived from an EMBL/GenBank/DDBJ whole genome shotgun (WGS) entry which is preliminary data.</text>
</comment>
<feature type="domain" description="DinB-like" evidence="1">
    <location>
        <begin position="20"/>
        <end position="144"/>
    </location>
</feature>
<dbReference type="Proteomes" id="UP000240357">
    <property type="component" value="Unassembled WGS sequence"/>
</dbReference>